<organism evidence="2 3">
    <name type="scientific">Streptomyces liliiviolaceus</name>
    <dbReference type="NCBI Taxonomy" id="2823109"/>
    <lineage>
        <taxon>Bacteria</taxon>
        <taxon>Bacillati</taxon>
        <taxon>Actinomycetota</taxon>
        <taxon>Actinomycetes</taxon>
        <taxon>Kitasatosporales</taxon>
        <taxon>Streptomycetaceae</taxon>
        <taxon>Streptomyces</taxon>
    </lineage>
</organism>
<proteinExistence type="predicted"/>
<feature type="transmembrane region" description="Helical" evidence="1">
    <location>
        <begin position="28"/>
        <end position="49"/>
    </location>
</feature>
<evidence type="ECO:0000313" key="3">
    <source>
        <dbReference type="Proteomes" id="UP000677413"/>
    </source>
</evidence>
<name>A0A941B7M9_9ACTN</name>
<dbReference type="RefSeq" id="WP_210890908.1">
    <property type="nucleotide sequence ID" value="NZ_JAGPYQ010000002.1"/>
</dbReference>
<feature type="transmembrane region" description="Helical" evidence="1">
    <location>
        <begin position="139"/>
        <end position="161"/>
    </location>
</feature>
<evidence type="ECO:0000313" key="2">
    <source>
        <dbReference type="EMBL" id="MBQ0853720.1"/>
    </source>
</evidence>
<keyword evidence="1" id="KW-0472">Membrane</keyword>
<evidence type="ECO:0000256" key="1">
    <source>
        <dbReference type="SAM" id="Phobius"/>
    </source>
</evidence>
<dbReference type="InterPro" id="IPR039708">
    <property type="entry name" value="MT1774/Rv1733c-like"/>
</dbReference>
<sequence>MAALRGPRALLWRWWPNPLRRRSDRIEAWTMLAVALSALLAGTLGGLWATRSVELNLARERDEWRPVIGVLAERAPGTASGSEQVWAEVRWPAADGPAHRGQTRVDPGSAAGTPVTVWTDLQGRMVTRPATEAQASLRAGLIGVLVGTTAALVPLAGGRLLSERLQRRRLDQWDTEWERVGPQWRWKTG</sequence>
<dbReference type="AlphaFoldDB" id="A0A941B7M9"/>
<keyword evidence="1" id="KW-0812">Transmembrane</keyword>
<accession>A0A941B7M9</accession>
<reference evidence="2 3" key="1">
    <citation type="submission" date="2021-04" db="EMBL/GenBank/DDBJ databases">
        <authorList>
            <person name="Tang X."/>
            <person name="Zhou X."/>
            <person name="Chen X."/>
            <person name="Cernava T."/>
            <person name="Zhang C."/>
        </authorList>
    </citation>
    <scope>NUCLEOTIDE SEQUENCE [LARGE SCALE GENOMIC DNA]</scope>
    <source>
        <strain evidence="2 3">BH-SS-21</strain>
    </source>
</reference>
<comment type="caution">
    <text evidence="2">The sequence shown here is derived from an EMBL/GenBank/DDBJ whole genome shotgun (WGS) entry which is preliminary data.</text>
</comment>
<protein>
    <submittedName>
        <fullName evidence="2">Uncharacterized protein</fullName>
    </submittedName>
</protein>
<keyword evidence="1" id="KW-1133">Transmembrane helix</keyword>
<dbReference type="PANTHER" id="PTHR42305:SF1">
    <property type="entry name" value="MEMBRANE PROTEIN RV1733C-RELATED"/>
    <property type="match status" value="1"/>
</dbReference>
<keyword evidence="3" id="KW-1185">Reference proteome</keyword>
<dbReference type="EMBL" id="JAGPYQ010000002">
    <property type="protein sequence ID" value="MBQ0853720.1"/>
    <property type="molecule type" value="Genomic_DNA"/>
</dbReference>
<dbReference type="PANTHER" id="PTHR42305">
    <property type="entry name" value="MEMBRANE PROTEIN RV1733C-RELATED"/>
    <property type="match status" value="1"/>
</dbReference>
<gene>
    <name evidence="2" type="ORF">J8N05_36770</name>
</gene>
<dbReference type="Proteomes" id="UP000677413">
    <property type="component" value="Unassembled WGS sequence"/>
</dbReference>